<gene>
    <name evidence="1" type="ORF">GCM10022393_20790</name>
</gene>
<accession>A0ABP6UJ12</accession>
<protein>
    <recommendedName>
        <fullName evidence="3">Histidine kinase</fullName>
    </recommendedName>
</protein>
<keyword evidence="2" id="KW-1185">Reference proteome</keyword>
<organism evidence="1 2">
    <name type="scientific">Aquimarina addita</name>
    <dbReference type="NCBI Taxonomy" id="870485"/>
    <lineage>
        <taxon>Bacteria</taxon>
        <taxon>Pseudomonadati</taxon>
        <taxon>Bacteroidota</taxon>
        <taxon>Flavobacteriia</taxon>
        <taxon>Flavobacteriales</taxon>
        <taxon>Flavobacteriaceae</taxon>
        <taxon>Aquimarina</taxon>
    </lineage>
</organism>
<sequence length="144" mass="17581">MKYFKWKIHEKLQSNEDNLFEKAERDWEKANLEYDIHLNKNHILNTYKSINFHDYELNKIKYSDQKLYLMLKNRNNKFVFEYDLLSFNIFKNEISKDYPKTQSNNLGTILISEFLYENHLHNNILFDNGLELNVGFKELKILHL</sequence>
<dbReference type="EMBL" id="BAABCW010000007">
    <property type="protein sequence ID" value="GAA3508860.1"/>
    <property type="molecule type" value="Genomic_DNA"/>
</dbReference>
<comment type="caution">
    <text evidence="1">The sequence shown here is derived from an EMBL/GenBank/DDBJ whole genome shotgun (WGS) entry which is preliminary data.</text>
</comment>
<evidence type="ECO:0000313" key="1">
    <source>
        <dbReference type="EMBL" id="GAA3508860.1"/>
    </source>
</evidence>
<name>A0ABP6UJ12_9FLAO</name>
<evidence type="ECO:0000313" key="2">
    <source>
        <dbReference type="Proteomes" id="UP001500459"/>
    </source>
</evidence>
<dbReference type="Proteomes" id="UP001500459">
    <property type="component" value="Unassembled WGS sequence"/>
</dbReference>
<dbReference type="RefSeq" id="WP_344927149.1">
    <property type="nucleotide sequence ID" value="NZ_BAABCW010000007.1"/>
</dbReference>
<reference evidence="2" key="1">
    <citation type="journal article" date="2019" name="Int. J. Syst. Evol. Microbiol.">
        <title>The Global Catalogue of Microorganisms (GCM) 10K type strain sequencing project: providing services to taxonomists for standard genome sequencing and annotation.</title>
        <authorList>
            <consortium name="The Broad Institute Genomics Platform"/>
            <consortium name="The Broad Institute Genome Sequencing Center for Infectious Disease"/>
            <person name="Wu L."/>
            <person name="Ma J."/>
        </authorList>
    </citation>
    <scope>NUCLEOTIDE SEQUENCE [LARGE SCALE GENOMIC DNA]</scope>
    <source>
        <strain evidence="2">JCM 17106</strain>
    </source>
</reference>
<proteinExistence type="predicted"/>
<evidence type="ECO:0008006" key="3">
    <source>
        <dbReference type="Google" id="ProtNLM"/>
    </source>
</evidence>